<reference evidence="1 2" key="1">
    <citation type="submission" date="2024-10" db="EMBL/GenBank/DDBJ databases">
        <title>The Natural Products Discovery Center: Release of the First 8490 Sequenced Strains for Exploring Actinobacteria Biosynthetic Diversity.</title>
        <authorList>
            <person name="Kalkreuter E."/>
            <person name="Kautsar S.A."/>
            <person name="Yang D."/>
            <person name="Bader C.D."/>
            <person name="Teijaro C.N."/>
            <person name="Fluegel L."/>
            <person name="Davis C.M."/>
            <person name="Simpson J.R."/>
            <person name="Lauterbach L."/>
            <person name="Steele A.D."/>
            <person name="Gui C."/>
            <person name="Meng S."/>
            <person name="Li G."/>
            <person name="Viehrig K."/>
            <person name="Ye F."/>
            <person name="Su P."/>
            <person name="Kiefer A.F."/>
            <person name="Nichols A."/>
            <person name="Cepeda A.J."/>
            <person name="Yan W."/>
            <person name="Fan B."/>
            <person name="Jiang Y."/>
            <person name="Adhikari A."/>
            <person name="Zheng C.-J."/>
            <person name="Schuster L."/>
            <person name="Cowan T.M."/>
            <person name="Smanski M.J."/>
            <person name="Chevrette M.G."/>
            <person name="De Carvalho L.P.S."/>
            <person name="Shen B."/>
        </authorList>
    </citation>
    <scope>NUCLEOTIDE SEQUENCE [LARGE SCALE GENOMIC DNA]</scope>
    <source>
        <strain evidence="1 2">NPDC007147</strain>
    </source>
</reference>
<name>A0ABW6KWX0_9ACTN</name>
<evidence type="ECO:0000313" key="1">
    <source>
        <dbReference type="EMBL" id="MFE9172341.1"/>
    </source>
</evidence>
<accession>A0ABW6KWX0</accession>
<comment type="caution">
    <text evidence="1">The sequence shown here is derived from an EMBL/GenBank/DDBJ whole genome shotgun (WGS) entry which is preliminary data.</text>
</comment>
<organism evidence="1 2">
    <name type="scientific">Streptomyces kebangsaanensis</name>
    <dbReference type="NCBI Taxonomy" id="864058"/>
    <lineage>
        <taxon>Bacteria</taxon>
        <taxon>Bacillati</taxon>
        <taxon>Actinomycetota</taxon>
        <taxon>Actinomycetes</taxon>
        <taxon>Kitasatosporales</taxon>
        <taxon>Streptomycetaceae</taxon>
        <taxon>Streptomyces</taxon>
    </lineage>
</organism>
<gene>
    <name evidence="1" type="ORF">ACFYNZ_23175</name>
</gene>
<keyword evidence="2" id="KW-1185">Reference proteome</keyword>
<proteinExistence type="predicted"/>
<dbReference type="EMBL" id="JBIAFJ010000022">
    <property type="protein sequence ID" value="MFE9172341.1"/>
    <property type="molecule type" value="Genomic_DNA"/>
</dbReference>
<protein>
    <submittedName>
        <fullName evidence="1">Uncharacterized protein</fullName>
    </submittedName>
</protein>
<dbReference type="Proteomes" id="UP001601197">
    <property type="component" value="Unassembled WGS sequence"/>
</dbReference>
<dbReference type="RefSeq" id="WP_388349833.1">
    <property type="nucleotide sequence ID" value="NZ_JBIAFJ010000022.1"/>
</dbReference>
<evidence type="ECO:0000313" key="2">
    <source>
        <dbReference type="Proteomes" id="UP001601197"/>
    </source>
</evidence>
<sequence>MPPTAAPRAWLLRPAGPVTVAFLVAVLPARAARVAVASARGGMDNAFVVHAGQVWLDGGAPTPVRHGSRTRPRC</sequence>